<reference evidence="2 3" key="1">
    <citation type="submission" date="2021-12" db="EMBL/GenBank/DDBJ databases">
        <title>Genome sequencing of bacteria with rrn-lacking chromosome and rrn-plasmid.</title>
        <authorList>
            <person name="Anda M."/>
            <person name="Iwasaki W."/>
        </authorList>
    </citation>
    <scope>NUCLEOTIDE SEQUENCE [LARGE SCALE GENOMIC DNA]</scope>
    <source>
        <strain evidence="2 3">DSM 100852</strain>
    </source>
</reference>
<dbReference type="EMBL" id="AP025314">
    <property type="protein sequence ID" value="BDD07647.1"/>
    <property type="molecule type" value="Genomic_DNA"/>
</dbReference>
<evidence type="ECO:0000313" key="2">
    <source>
        <dbReference type="EMBL" id="BDD07647.1"/>
    </source>
</evidence>
<proteinExistence type="predicted"/>
<dbReference type="SUPFAM" id="SSF109604">
    <property type="entry name" value="HD-domain/PDEase-like"/>
    <property type="match status" value="1"/>
</dbReference>
<dbReference type="SMART" id="SM00471">
    <property type="entry name" value="HDc"/>
    <property type="match status" value="1"/>
</dbReference>
<sequence>MEERRFEQSLEQLKERVHNEFYGEGSGHDWWHIHRVYQLAVRIGEAEKADPTTVRLAALLHDVGDHKFHGGDETMGGKLARKYMEEAGIDDSPLIEKVCEIVDGVSFKGAHVSTEMKTIEGKSVQDADRLDAIGAIGIARTFAYGGHKDRQMYDPEVKPTLHADFESYKKSDGPTINHFYEKLLLLKNTMGTETGRKIAEERHDFMLEYLDRFYKEWDGII</sequence>
<dbReference type="KEGG" id="fax:FUAX_00790"/>
<protein>
    <submittedName>
        <fullName evidence="2">Phosphohydrolase</fullName>
    </submittedName>
</protein>
<dbReference type="Gene3D" id="1.20.58.1910">
    <property type="match status" value="1"/>
</dbReference>
<accession>A0AAU9CIH3</accession>
<evidence type="ECO:0000313" key="3">
    <source>
        <dbReference type="Proteomes" id="UP001348817"/>
    </source>
</evidence>
<dbReference type="CDD" id="cd00077">
    <property type="entry name" value="HDc"/>
    <property type="match status" value="1"/>
</dbReference>
<dbReference type="PANTHER" id="PTHR33594:SF1">
    <property type="entry name" value="HD_PDEASE DOMAIN-CONTAINING PROTEIN"/>
    <property type="match status" value="1"/>
</dbReference>
<dbReference type="Gene3D" id="1.10.472.50">
    <property type="entry name" value="HD-domain/PDEase-like"/>
    <property type="match status" value="1"/>
</dbReference>
<dbReference type="RefSeq" id="WP_338392960.1">
    <property type="nucleotide sequence ID" value="NZ_AP025314.1"/>
</dbReference>
<keyword evidence="3" id="KW-1185">Reference proteome</keyword>
<organism evidence="2 3">
    <name type="scientific">Fulvitalea axinellae</name>
    <dbReference type="NCBI Taxonomy" id="1182444"/>
    <lineage>
        <taxon>Bacteria</taxon>
        <taxon>Pseudomonadati</taxon>
        <taxon>Bacteroidota</taxon>
        <taxon>Cytophagia</taxon>
        <taxon>Cytophagales</taxon>
        <taxon>Persicobacteraceae</taxon>
        <taxon>Fulvitalea</taxon>
    </lineage>
</organism>
<dbReference type="Proteomes" id="UP001348817">
    <property type="component" value="Chromosome"/>
</dbReference>
<dbReference type="InterPro" id="IPR006674">
    <property type="entry name" value="HD_domain"/>
</dbReference>
<dbReference type="Pfam" id="PF01966">
    <property type="entry name" value="HD"/>
    <property type="match status" value="1"/>
</dbReference>
<dbReference type="InterPro" id="IPR003607">
    <property type="entry name" value="HD/PDEase_dom"/>
</dbReference>
<name>A0AAU9CIH3_9BACT</name>
<gene>
    <name evidence="2" type="ORF">FUAX_00790</name>
</gene>
<dbReference type="PROSITE" id="PS51831">
    <property type="entry name" value="HD"/>
    <property type="match status" value="1"/>
</dbReference>
<evidence type="ECO:0000259" key="1">
    <source>
        <dbReference type="PROSITE" id="PS51831"/>
    </source>
</evidence>
<dbReference type="AlphaFoldDB" id="A0AAU9CIH3"/>
<dbReference type="PANTHER" id="PTHR33594">
    <property type="entry name" value="SUPERFAMILY HYDROLASE, PUTATIVE (AFU_ORTHOLOGUE AFUA_1G03035)-RELATED"/>
    <property type="match status" value="1"/>
</dbReference>
<feature type="domain" description="HD" evidence="1">
    <location>
        <begin position="29"/>
        <end position="133"/>
    </location>
</feature>